<reference evidence="4" key="1">
    <citation type="submission" date="2020-05" db="EMBL/GenBank/DDBJ databases">
        <title>Phylogenomic resolution of chytrid fungi.</title>
        <authorList>
            <person name="Stajich J.E."/>
            <person name="Amses K."/>
            <person name="Simmons R."/>
            <person name="Seto K."/>
            <person name="Myers J."/>
            <person name="Bonds A."/>
            <person name="Quandt C.A."/>
            <person name="Barry K."/>
            <person name="Liu P."/>
            <person name="Grigoriev I."/>
            <person name="Longcore J.E."/>
            <person name="James T.Y."/>
        </authorList>
    </citation>
    <scope>NUCLEOTIDE SEQUENCE</scope>
    <source>
        <strain evidence="4">JEL0318</strain>
    </source>
</reference>
<dbReference type="InterPro" id="IPR020846">
    <property type="entry name" value="MFS_dom"/>
</dbReference>
<gene>
    <name evidence="4" type="ORF">HK097_001529</name>
</gene>
<dbReference type="PANTHER" id="PTHR23520:SF5">
    <property type="entry name" value="TRANSPORTER, PUTATIVE (AFU_ORTHOLOGUE AFUA_3G04000)-RELATED"/>
    <property type="match status" value="1"/>
</dbReference>
<feature type="transmembrane region" description="Helical" evidence="2">
    <location>
        <begin position="350"/>
        <end position="370"/>
    </location>
</feature>
<feature type="transmembrane region" description="Helical" evidence="2">
    <location>
        <begin position="156"/>
        <end position="181"/>
    </location>
</feature>
<dbReference type="AlphaFoldDB" id="A0AAD5SN65"/>
<comment type="subcellular location">
    <subcellularLocation>
        <location evidence="1">Membrane</location>
        <topology evidence="1">Multi-pass membrane protein</topology>
    </subcellularLocation>
</comment>
<proteinExistence type="predicted"/>
<evidence type="ECO:0000259" key="3">
    <source>
        <dbReference type="PROSITE" id="PS50850"/>
    </source>
</evidence>
<accession>A0AAD5SN65</accession>
<dbReference type="SUPFAM" id="SSF103473">
    <property type="entry name" value="MFS general substrate transporter"/>
    <property type="match status" value="1"/>
</dbReference>
<feature type="domain" description="Major facilitator superfamily (MFS) profile" evidence="3">
    <location>
        <begin position="285"/>
        <end position="469"/>
    </location>
</feature>
<keyword evidence="2" id="KW-1133">Transmembrane helix</keyword>
<dbReference type="GO" id="GO:0016020">
    <property type="term" value="C:membrane"/>
    <property type="evidence" value="ECO:0007669"/>
    <property type="project" value="UniProtKB-SubCell"/>
</dbReference>
<evidence type="ECO:0000313" key="4">
    <source>
        <dbReference type="EMBL" id="KAJ3054551.1"/>
    </source>
</evidence>
<keyword evidence="5" id="KW-1185">Reference proteome</keyword>
<dbReference type="InterPro" id="IPR011701">
    <property type="entry name" value="MFS"/>
</dbReference>
<evidence type="ECO:0000313" key="5">
    <source>
        <dbReference type="Proteomes" id="UP001212841"/>
    </source>
</evidence>
<keyword evidence="2" id="KW-0812">Transmembrane</keyword>
<dbReference type="Pfam" id="PF07690">
    <property type="entry name" value="MFS_1"/>
    <property type="match status" value="1"/>
</dbReference>
<dbReference type="Gene3D" id="1.20.1250.20">
    <property type="entry name" value="MFS general substrate transporter like domains"/>
    <property type="match status" value="2"/>
</dbReference>
<protein>
    <recommendedName>
        <fullName evidence="3">Major facilitator superfamily (MFS) profile domain-containing protein</fullName>
    </recommendedName>
</protein>
<dbReference type="InterPro" id="IPR036259">
    <property type="entry name" value="MFS_trans_sf"/>
</dbReference>
<feature type="transmembrane region" description="Helical" evidence="2">
    <location>
        <begin position="57"/>
        <end position="77"/>
    </location>
</feature>
<dbReference type="EMBL" id="JADGJD010000130">
    <property type="protein sequence ID" value="KAJ3054551.1"/>
    <property type="molecule type" value="Genomic_DNA"/>
</dbReference>
<evidence type="ECO:0000256" key="2">
    <source>
        <dbReference type="SAM" id="Phobius"/>
    </source>
</evidence>
<feature type="transmembrane region" description="Helical" evidence="2">
    <location>
        <begin position="322"/>
        <end position="343"/>
    </location>
</feature>
<feature type="transmembrane region" description="Helical" evidence="2">
    <location>
        <begin position="83"/>
        <end position="107"/>
    </location>
</feature>
<sequence length="469" mass="49585">MSSLTILLGLDALHGLPRDSHLLLATRAVRLFAYGTIGIFLALYLKRLGFTDTQIGLFLSLTLAGDAVLSFVVSANADHLGRRLMLVAGAILMTISGAAFATVDLFVKGAPLFWALTALGVIGVISPSGNEVGPFMPVEQSILSNSVSFEKRTSLFAYYAFLGALATAGGSFTAGWLVQFLSQGPWQIPILSAYRIVISTYAVLGIVLFALFCCVSSNVEIERGTDEERARLVDNAAAGQGSAAGAEEVVAQNGAGAAEVGAAAANVASRRPGRGFYVRPESRKIVVTMCALFALDSFGSGAVTASWVSYWLNSRFGVEEGHLGTILSTANIIAAISSLFSGAVARRLGLVNTMVFTHLPANVFVLLLPFSPNLPTASALIWLRYSMSQMDVAPRQAYIASVVAPEDRTTVLGLCNLAKTVGNCLGPLLTGVLAESGMFDAAFWVGGGVKIVYDLLIWWRLKRVSGDAR</sequence>
<organism evidence="4 5">
    <name type="scientific">Rhizophlyctis rosea</name>
    <dbReference type="NCBI Taxonomy" id="64517"/>
    <lineage>
        <taxon>Eukaryota</taxon>
        <taxon>Fungi</taxon>
        <taxon>Fungi incertae sedis</taxon>
        <taxon>Chytridiomycota</taxon>
        <taxon>Chytridiomycota incertae sedis</taxon>
        <taxon>Chytridiomycetes</taxon>
        <taxon>Rhizophlyctidales</taxon>
        <taxon>Rhizophlyctidaceae</taxon>
        <taxon>Rhizophlyctis</taxon>
    </lineage>
</organism>
<dbReference type="PROSITE" id="PS50850">
    <property type="entry name" value="MFS"/>
    <property type="match status" value="1"/>
</dbReference>
<dbReference type="PANTHER" id="PTHR23520">
    <property type="entry name" value="TRANSPORTER, PUTATIVE (AFU_ORTHOLOGUE AFUA_3G04000)-RELATED"/>
    <property type="match status" value="1"/>
</dbReference>
<feature type="transmembrane region" description="Helical" evidence="2">
    <location>
        <begin position="193"/>
        <end position="215"/>
    </location>
</feature>
<feature type="transmembrane region" description="Helical" evidence="2">
    <location>
        <begin position="25"/>
        <end position="45"/>
    </location>
</feature>
<keyword evidence="2" id="KW-0472">Membrane</keyword>
<dbReference type="GO" id="GO:0022857">
    <property type="term" value="F:transmembrane transporter activity"/>
    <property type="evidence" value="ECO:0007669"/>
    <property type="project" value="InterPro"/>
</dbReference>
<name>A0AAD5SN65_9FUNG</name>
<feature type="transmembrane region" description="Helical" evidence="2">
    <location>
        <begin position="441"/>
        <end position="459"/>
    </location>
</feature>
<dbReference type="Proteomes" id="UP001212841">
    <property type="component" value="Unassembled WGS sequence"/>
</dbReference>
<evidence type="ECO:0000256" key="1">
    <source>
        <dbReference type="ARBA" id="ARBA00004141"/>
    </source>
</evidence>
<feature type="transmembrane region" description="Helical" evidence="2">
    <location>
        <begin position="285"/>
        <end position="310"/>
    </location>
</feature>
<comment type="caution">
    <text evidence="4">The sequence shown here is derived from an EMBL/GenBank/DDBJ whole genome shotgun (WGS) entry which is preliminary data.</text>
</comment>